<dbReference type="AlphaFoldDB" id="A0A508SZ89"/>
<proteinExistence type="predicted"/>
<dbReference type="PANTHER" id="PTHR33490">
    <property type="entry name" value="BLR5614 PROTEIN-RELATED"/>
    <property type="match status" value="1"/>
</dbReference>
<organism evidence="2 3">
    <name type="scientific">Bradyrhizobium ivorense</name>
    <dbReference type="NCBI Taxonomy" id="2511166"/>
    <lineage>
        <taxon>Bacteria</taxon>
        <taxon>Pseudomonadati</taxon>
        <taxon>Pseudomonadota</taxon>
        <taxon>Alphaproteobacteria</taxon>
        <taxon>Hyphomicrobiales</taxon>
        <taxon>Nitrobacteraceae</taxon>
        <taxon>Bradyrhizobium</taxon>
    </lineage>
</organism>
<evidence type="ECO:0000313" key="2">
    <source>
        <dbReference type="EMBL" id="VIO66357.1"/>
    </source>
</evidence>
<protein>
    <recommendedName>
        <fullName evidence="1">Transglutaminase-like domain-containing protein</fullName>
    </recommendedName>
</protein>
<dbReference type="RefSeq" id="WP_139858107.1">
    <property type="nucleotide sequence ID" value="NZ_CAADFC020000004.1"/>
</dbReference>
<dbReference type="OrthoDB" id="4697328at2"/>
<dbReference type="InterPro" id="IPR002931">
    <property type="entry name" value="Transglutaminase-like"/>
</dbReference>
<comment type="caution">
    <text evidence="2">The sequence shown here is derived from an EMBL/GenBank/DDBJ whole genome shotgun (WGS) entry which is preliminary data.</text>
</comment>
<dbReference type="Gene3D" id="3.10.620.30">
    <property type="match status" value="1"/>
</dbReference>
<dbReference type="InterPro" id="IPR038765">
    <property type="entry name" value="Papain-like_cys_pep_sf"/>
</dbReference>
<dbReference type="Proteomes" id="UP000328092">
    <property type="component" value="Unassembled WGS sequence"/>
</dbReference>
<reference evidence="2" key="1">
    <citation type="submission" date="2019-02" db="EMBL/GenBank/DDBJ databases">
        <authorList>
            <person name="Pothier F.J."/>
        </authorList>
    </citation>
    <scope>NUCLEOTIDE SEQUENCE</scope>
    <source>
        <strain evidence="2">CI-1B</strain>
    </source>
</reference>
<dbReference type="Pfam" id="PF01841">
    <property type="entry name" value="Transglut_core"/>
    <property type="match status" value="1"/>
</dbReference>
<feature type="domain" description="Transglutaminase-like" evidence="1">
    <location>
        <begin position="75"/>
        <end position="147"/>
    </location>
</feature>
<keyword evidence="3" id="KW-1185">Reference proteome</keyword>
<gene>
    <name evidence="2" type="ORF">CI1B_14780</name>
</gene>
<evidence type="ECO:0000313" key="3">
    <source>
        <dbReference type="Proteomes" id="UP000328092"/>
    </source>
</evidence>
<dbReference type="SMART" id="SM00460">
    <property type="entry name" value="TGc"/>
    <property type="match status" value="1"/>
</dbReference>
<dbReference type="EMBL" id="CAADFC020000004">
    <property type="protein sequence ID" value="VIO66357.1"/>
    <property type="molecule type" value="Genomic_DNA"/>
</dbReference>
<name>A0A508SZ89_9BRAD</name>
<accession>A0A508SZ89</accession>
<dbReference type="PANTHER" id="PTHR33490:SF3">
    <property type="entry name" value="CONSERVED INTEGRAL MEMBRANE PROTEIN"/>
    <property type="match status" value="1"/>
</dbReference>
<sequence>MTDMLPATISRLYTEPAEYIDSDHPAVEAFARAAVPADAGPRDKVARLYTAVRDGIRYNPYVSMRRPESFRASSVLAAGNGYCVGKAALYAAACRVHGIPARVGFADVRNHLTTEKLRASMGTDLFTWHGFTEVFVDGAWRKATPTFNDTLCAKLGVAPLDFDGHADALLHPFDGAGRAYMQYVNDHGSYHDVPAKFLMREMAREYANMQGEDLSGRDMEREAAEQ</sequence>
<evidence type="ECO:0000259" key="1">
    <source>
        <dbReference type="SMART" id="SM00460"/>
    </source>
</evidence>
<dbReference type="SUPFAM" id="SSF54001">
    <property type="entry name" value="Cysteine proteinases"/>
    <property type="match status" value="1"/>
</dbReference>